<reference evidence="5 6" key="1">
    <citation type="submission" date="2015-06" db="EMBL/GenBank/DDBJ databases">
        <title>Improved classification and identification of acetic acid bacteria using matrix-assisted laser desorption/ionization time-of-flight mass spectrometry; Gluconobacter nephelii and Gluconobacter uchimurae are later heterotypic synonyms of Gluconobacter japonicus and Gluconobacter oxydans, respectively.</title>
        <authorList>
            <person name="Li L."/>
            <person name="Cleenwerck I."/>
            <person name="De Vuyst L."/>
            <person name="Vandamme P."/>
        </authorList>
    </citation>
    <scope>NUCLEOTIDE SEQUENCE [LARGE SCALE GENOMIC DNA]</scope>
    <source>
        <strain evidence="5 6">LMG 1604</strain>
    </source>
</reference>
<keyword evidence="5" id="KW-0347">Helicase</keyword>
<protein>
    <submittedName>
        <fullName evidence="5">DNA helicase</fullName>
    </submittedName>
</protein>
<evidence type="ECO:0000259" key="4">
    <source>
        <dbReference type="PROSITE" id="PS51193"/>
    </source>
</evidence>
<keyword evidence="1" id="KW-0547">Nucleotide-binding</keyword>
<evidence type="ECO:0000256" key="2">
    <source>
        <dbReference type="ARBA" id="ARBA00022801"/>
    </source>
</evidence>
<dbReference type="GO" id="GO:0005524">
    <property type="term" value="F:ATP binding"/>
    <property type="evidence" value="ECO:0007669"/>
    <property type="project" value="UniProtKB-KW"/>
</dbReference>
<keyword evidence="3" id="KW-0067">ATP-binding</keyword>
<dbReference type="GO" id="GO:0016787">
    <property type="term" value="F:hydrolase activity"/>
    <property type="evidence" value="ECO:0007669"/>
    <property type="project" value="UniProtKB-KW"/>
</dbReference>
<proteinExistence type="predicted"/>
<dbReference type="InterPro" id="IPR014013">
    <property type="entry name" value="Helic_SF1/SF2_ATP-bd_DinG/Rad3"/>
</dbReference>
<dbReference type="InterPro" id="IPR027417">
    <property type="entry name" value="P-loop_NTPase"/>
</dbReference>
<organism evidence="5 6">
    <name type="scientific">Acetobacter malorum</name>
    <dbReference type="NCBI Taxonomy" id="178901"/>
    <lineage>
        <taxon>Bacteria</taxon>
        <taxon>Pseudomonadati</taxon>
        <taxon>Pseudomonadota</taxon>
        <taxon>Alphaproteobacteria</taxon>
        <taxon>Acetobacterales</taxon>
        <taxon>Acetobacteraceae</taxon>
        <taxon>Acetobacter</taxon>
    </lineage>
</organism>
<feature type="non-terminal residue" evidence="5">
    <location>
        <position position="1"/>
    </location>
</feature>
<name>A0A149VIC0_9PROT</name>
<sequence length="281" mass="30192">ARTAAPTPRGLALALGVEEDRIGRAEADLLPLLVEIMLAELGRQKSGPFGEMLAALTVRLAQAGWPWAGTVAETLGLPDKLDGKGNLPEDALQPGDALRVWRVLPKWEDVAPRPPPASHPITPAEARTRLRTLLGEGSESRAGQADFASVSTAAFEPRTHRGNPAVVLAEAGTGTGKTLGYIAPASVWAQRNGGSVWISTYTRHLQRQIEQETHRLFPDDPTRRHHIVLRKGRENYLCLLNMEEAVNSAASRPAGVTIALAMLARWTRATADGDLLGGDLP</sequence>
<dbReference type="Proteomes" id="UP000075538">
    <property type="component" value="Unassembled WGS sequence"/>
</dbReference>
<dbReference type="EMBL" id="LHZZ01000112">
    <property type="protein sequence ID" value="KXV79915.1"/>
    <property type="molecule type" value="Genomic_DNA"/>
</dbReference>
<keyword evidence="2" id="KW-0378">Hydrolase</keyword>
<feature type="non-terminal residue" evidence="5">
    <location>
        <position position="281"/>
    </location>
</feature>
<evidence type="ECO:0000256" key="3">
    <source>
        <dbReference type="ARBA" id="ARBA00022840"/>
    </source>
</evidence>
<feature type="domain" description="Helicase ATP-binding" evidence="4">
    <location>
        <begin position="130"/>
        <end position="281"/>
    </location>
</feature>
<accession>A0A149VIC0</accession>
<evidence type="ECO:0000313" key="5">
    <source>
        <dbReference type="EMBL" id="KXV79915.1"/>
    </source>
</evidence>
<dbReference type="PROSITE" id="PS51193">
    <property type="entry name" value="HELICASE_ATP_BIND_2"/>
    <property type="match status" value="1"/>
</dbReference>
<comment type="caution">
    <text evidence="5">The sequence shown here is derived from an EMBL/GenBank/DDBJ whole genome shotgun (WGS) entry which is preliminary data.</text>
</comment>
<evidence type="ECO:0000313" key="6">
    <source>
        <dbReference type="Proteomes" id="UP000075538"/>
    </source>
</evidence>
<evidence type="ECO:0000256" key="1">
    <source>
        <dbReference type="ARBA" id="ARBA00022741"/>
    </source>
</evidence>
<dbReference type="AlphaFoldDB" id="A0A149VIC0"/>
<dbReference type="SUPFAM" id="SSF52540">
    <property type="entry name" value="P-loop containing nucleoside triphosphate hydrolases"/>
    <property type="match status" value="1"/>
</dbReference>
<dbReference type="GO" id="GO:0004386">
    <property type="term" value="F:helicase activity"/>
    <property type="evidence" value="ECO:0007669"/>
    <property type="project" value="UniProtKB-KW"/>
</dbReference>
<dbReference type="PATRIC" id="fig|178901.15.peg.1228"/>
<gene>
    <name evidence="5" type="ORF">AD953_00645</name>
</gene>
<dbReference type="Gene3D" id="3.40.50.300">
    <property type="entry name" value="P-loop containing nucleotide triphosphate hydrolases"/>
    <property type="match status" value="1"/>
</dbReference>